<name>A0AAD6T1C3_9AGAR</name>
<protein>
    <submittedName>
        <fullName evidence="1">Uncharacterized protein</fullName>
    </submittedName>
</protein>
<dbReference type="EMBL" id="JARJCM010000041">
    <property type="protein sequence ID" value="KAJ7036700.1"/>
    <property type="molecule type" value="Genomic_DNA"/>
</dbReference>
<gene>
    <name evidence="1" type="ORF">C8F04DRAFT_1257586</name>
</gene>
<sequence>MSPALPLRLAFCFPQHFRCPRIHRQPPFSSCPHHSDGLSRRPVQDFLDVVNSPDVATAFKPLVLKPPQCRKLLTSHTPSSPFNATGLLNAASSHPQALTRKLSPQCNTASDFLKLGRTTTLPSCFLKFGRSTTLPSCGPVHVVYSAISGTKVGTSTTQWTFDTSSIGVILWRREPYNGQYSPPLPPTPAELEQLLQLGKDAKITSRRVDLSNVRWHEVPLVDQNRYFTLIITCIKYKRPLVFLREMKMDKSDDNPHFLTPSCQMYTQFLGRSATFHYRIRGRNSASQSLDPLRKVAQADLLLAQCFQFYLTRGRWPSLAGANWYSRTWCNPLLNGWYSLGWSNLTYEAVYA</sequence>
<reference evidence="1" key="1">
    <citation type="submission" date="2023-03" db="EMBL/GenBank/DDBJ databases">
        <title>Massive genome expansion in bonnet fungi (Mycena s.s.) driven by repeated elements and novel gene families across ecological guilds.</title>
        <authorList>
            <consortium name="Lawrence Berkeley National Laboratory"/>
            <person name="Harder C.B."/>
            <person name="Miyauchi S."/>
            <person name="Viragh M."/>
            <person name="Kuo A."/>
            <person name="Thoen E."/>
            <person name="Andreopoulos B."/>
            <person name="Lu D."/>
            <person name="Skrede I."/>
            <person name="Drula E."/>
            <person name="Henrissat B."/>
            <person name="Morin E."/>
            <person name="Kohler A."/>
            <person name="Barry K."/>
            <person name="LaButti K."/>
            <person name="Morin E."/>
            <person name="Salamov A."/>
            <person name="Lipzen A."/>
            <person name="Mereny Z."/>
            <person name="Hegedus B."/>
            <person name="Baldrian P."/>
            <person name="Stursova M."/>
            <person name="Weitz H."/>
            <person name="Taylor A."/>
            <person name="Grigoriev I.V."/>
            <person name="Nagy L.G."/>
            <person name="Martin F."/>
            <person name="Kauserud H."/>
        </authorList>
    </citation>
    <scope>NUCLEOTIDE SEQUENCE</scope>
    <source>
        <strain evidence="1">CBHHK200</strain>
    </source>
</reference>
<evidence type="ECO:0000313" key="2">
    <source>
        <dbReference type="Proteomes" id="UP001218188"/>
    </source>
</evidence>
<evidence type="ECO:0000313" key="1">
    <source>
        <dbReference type="EMBL" id="KAJ7036700.1"/>
    </source>
</evidence>
<dbReference type="AlphaFoldDB" id="A0AAD6T1C3"/>
<dbReference type="Proteomes" id="UP001218188">
    <property type="component" value="Unassembled WGS sequence"/>
</dbReference>
<accession>A0AAD6T1C3</accession>
<organism evidence="1 2">
    <name type="scientific">Mycena alexandri</name>
    <dbReference type="NCBI Taxonomy" id="1745969"/>
    <lineage>
        <taxon>Eukaryota</taxon>
        <taxon>Fungi</taxon>
        <taxon>Dikarya</taxon>
        <taxon>Basidiomycota</taxon>
        <taxon>Agaricomycotina</taxon>
        <taxon>Agaricomycetes</taxon>
        <taxon>Agaricomycetidae</taxon>
        <taxon>Agaricales</taxon>
        <taxon>Marasmiineae</taxon>
        <taxon>Mycenaceae</taxon>
        <taxon>Mycena</taxon>
    </lineage>
</organism>
<keyword evidence="2" id="KW-1185">Reference proteome</keyword>
<comment type="caution">
    <text evidence="1">The sequence shown here is derived from an EMBL/GenBank/DDBJ whole genome shotgun (WGS) entry which is preliminary data.</text>
</comment>
<proteinExistence type="predicted"/>